<keyword evidence="3" id="KW-1185">Reference proteome</keyword>
<feature type="transmembrane region" description="Helical" evidence="1">
    <location>
        <begin position="140"/>
        <end position="162"/>
    </location>
</feature>
<organism evidence="2 3">
    <name type="scientific">Paludisphaera mucosa</name>
    <dbReference type="NCBI Taxonomy" id="3030827"/>
    <lineage>
        <taxon>Bacteria</taxon>
        <taxon>Pseudomonadati</taxon>
        <taxon>Planctomycetota</taxon>
        <taxon>Planctomycetia</taxon>
        <taxon>Isosphaerales</taxon>
        <taxon>Isosphaeraceae</taxon>
        <taxon>Paludisphaera</taxon>
    </lineage>
</organism>
<keyword evidence="1" id="KW-0472">Membrane</keyword>
<feature type="transmembrane region" description="Helical" evidence="1">
    <location>
        <begin position="100"/>
        <end position="120"/>
    </location>
</feature>
<feature type="transmembrane region" description="Helical" evidence="1">
    <location>
        <begin position="192"/>
        <end position="209"/>
    </location>
</feature>
<reference evidence="2 3" key="1">
    <citation type="submission" date="2023-03" db="EMBL/GenBank/DDBJ databases">
        <title>Paludisphaera mucosa sp. nov. a novel planctomycete from northern fen.</title>
        <authorList>
            <person name="Ivanova A."/>
        </authorList>
    </citation>
    <scope>NUCLEOTIDE SEQUENCE [LARGE SCALE GENOMIC DNA]</scope>
    <source>
        <strain evidence="2 3">Pla2</strain>
    </source>
</reference>
<protein>
    <submittedName>
        <fullName evidence="2">YfhO family protein</fullName>
    </submittedName>
</protein>
<dbReference type="InterPro" id="IPR018580">
    <property type="entry name" value="Uncharacterised_YfhO"/>
</dbReference>
<name>A0ABT6F6J7_9BACT</name>
<keyword evidence="1" id="KW-0812">Transmembrane</keyword>
<gene>
    <name evidence="2" type="ORF">PZE19_05435</name>
</gene>
<dbReference type="Proteomes" id="UP001216907">
    <property type="component" value="Unassembled WGS sequence"/>
</dbReference>
<feature type="transmembrane region" description="Helical" evidence="1">
    <location>
        <begin position="531"/>
        <end position="552"/>
    </location>
</feature>
<dbReference type="EMBL" id="JARRAG010000001">
    <property type="protein sequence ID" value="MDG3003201.1"/>
    <property type="molecule type" value="Genomic_DNA"/>
</dbReference>
<feature type="transmembrane region" description="Helical" evidence="1">
    <location>
        <begin position="500"/>
        <end position="519"/>
    </location>
</feature>
<feature type="transmembrane region" description="Helical" evidence="1">
    <location>
        <begin position="169"/>
        <end position="186"/>
    </location>
</feature>
<evidence type="ECO:0000313" key="3">
    <source>
        <dbReference type="Proteomes" id="UP001216907"/>
    </source>
</evidence>
<dbReference type="PANTHER" id="PTHR38454:SF1">
    <property type="entry name" value="INTEGRAL MEMBRANE PROTEIN"/>
    <property type="match status" value="1"/>
</dbReference>
<sequence length="1005" mass="111686">MNRDAAPLKVLVFGCLAALLLVCFHRVFFDDHQFSYRDAAHYYYPLYERVQREWEAGRWPLWEAEENAGMPLLGNPTAAVLYPGKLVYAVLPYAWAARTYIVMHVALAFMAMLTLMRSLGVSWTGAGLSALSYTFCGPILFQYCNVIFLVGAAWLPLGFLAVDRWVRTGRRLALVGLAFVLGMQTLGGDPQAAYLLGLCSLAYAAAAAWSSGRAFREETSRPEPKRSRRVALAALCLLGAAAWTAVTLVVAHFAPMLRPRHLPDKPTPSLPWMLWAPMVVPIVWAMVLLIYFGRTRPTPARRILWRLTFGLGTAAALAAAMTAAQLLPVLEFTQQTVRASEEGPHEIYPFSVEPFRIVEMFWPNIFGTYFHGNASWIDLIKISESQGKVWTPSLYLGAAVVLLALPALAFRRGAAMRMWLSWIVAISLLGSFGQYTSPIWATRHAVRTLHLGVGPVGPFDPDDTTPVRKDGYLRDGDGGLYWAMTTFLPAFKQFRFPSKLMTFSVLGIAALAGLGWDDLARGRSRPVVRLARGLLGLTMLAFLGLFAGRGWLFRAFPSAQLASSFGPFDVEAAYRVTLFGLGQAAVVAAALLGIVAMVAKRPALAGAVALLLVTADLGMANRGMIATAPQALLEVDPEVLEVIRAAEKEKPADGPYRIHRSPLWSPVGWSSRKSADRVREFLEWERATIQPKYGITLGVEYTHTVGVAELYDYEWFFGGFPFSTSPEFARSLGIKPGQKVVYFPRRSFDMWNTRYFILPSFTNDWMDENRGFAAFLAETEVVHPRGDGPETPQKAAEAKEWVETKDYQIRRNRRQFPRAWVVRSARALRPVTGMSRADRSGPMMEIMYDDQDPIWRDPTMISHDPHQLAWVENQDAVALAPYTRGTPVRPSEKVQVVYPHASRVELSVSLDVPGIVVLADVFYPGWTLTIDGKPAPVYRVNRMMRGAAVEAGTHKLVYKYEPRSFRLGLMLSIAGLLAAFGFALHAFRRPVVALPWNEAGPKRGA</sequence>
<feature type="transmembrane region" description="Helical" evidence="1">
    <location>
        <begin position="422"/>
        <end position="441"/>
    </location>
</feature>
<proteinExistence type="predicted"/>
<accession>A0ABT6F6J7</accession>
<evidence type="ECO:0000256" key="1">
    <source>
        <dbReference type="SAM" id="Phobius"/>
    </source>
</evidence>
<feature type="transmembrane region" description="Helical" evidence="1">
    <location>
        <begin position="393"/>
        <end position="410"/>
    </location>
</feature>
<dbReference type="RefSeq" id="WP_277859555.1">
    <property type="nucleotide sequence ID" value="NZ_JARRAG010000001.1"/>
</dbReference>
<comment type="caution">
    <text evidence="2">The sequence shown here is derived from an EMBL/GenBank/DDBJ whole genome shotgun (WGS) entry which is preliminary data.</text>
</comment>
<feature type="transmembrane region" description="Helical" evidence="1">
    <location>
        <begin position="967"/>
        <end position="987"/>
    </location>
</feature>
<keyword evidence="1" id="KW-1133">Transmembrane helix</keyword>
<feature type="transmembrane region" description="Helical" evidence="1">
    <location>
        <begin position="274"/>
        <end position="292"/>
    </location>
</feature>
<feature type="transmembrane region" description="Helical" evidence="1">
    <location>
        <begin position="230"/>
        <end position="254"/>
    </location>
</feature>
<evidence type="ECO:0000313" key="2">
    <source>
        <dbReference type="EMBL" id="MDG3003201.1"/>
    </source>
</evidence>
<feature type="transmembrane region" description="Helical" evidence="1">
    <location>
        <begin position="304"/>
        <end position="327"/>
    </location>
</feature>
<feature type="transmembrane region" description="Helical" evidence="1">
    <location>
        <begin position="572"/>
        <end position="599"/>
    </location>
</feature>
<dbReference type="PANTHER" id="PTHR38454">
    <property type="entry name" value="INTEGRAL MEMBRANE PROTEIN-RELATED"/>
    <property type="match status" value="1"/>
</dbReference>